<dbReference type="GO" id="GO:0022857">
    <property type="term" value="F:transmembrane transporter activity"/>
    <property type="evidence" value="ECO:0007669"/>
    <property type="project" value="TreeGrafter"/>
</dbReference>
<accession>A0A9N9K224</accession>
<keyword evidence="7" id="KW-1185">Reference proteome</keyword>
<feature type="non-terminal residue" evidence="6">
    <location>
        <position position="190"/>
    </location>
</feature>
<evidence type="ECO:0000313" key="7">
    <source>
        <dbReference type="Proteomes" id="UP000789396"/>
    </source>
</evidence>
<keyword evidence="4 5" id="KW-0472">Membrane</keyword>
<dbReference type="GO" id="GO:0016020">
    <property type="term" value="C:membrane"/>
    <property type="evidence" value="ECO:0007669"/>
    <property type="project" value="UniProtKB-SubCell"/>
</dbReference>
<evidence type="ECO:0000256" key="3">
    <source>
        <dbReference type="ARBA" id="ARBA00022989"/>
    </source>
</evidence>
<comment type="subcellular location">
    <subcellularLocation>
        <location evidence="1">Membrane</location>
        <topology evidence="1">Multi-pass membrane protein</topology>
    </subcellularLocation>
</comment>
<gene>
    <name evidence="6" type="ORF">RFULGI_LOCUS18124</name>
</gene>
<keyword evidence="2 5" id="KW-0812">Transmembrane</keyword>
<comment type="caution">
    <text evidence="6">The sequence shown here is derived from an EMBL/GenBank/DDBJ whole genome shotgun (WGS) entry which is preliminary data.</text>
</comment>
<protein>
    <submittedName>
        <fullName evidence="6">7016_t:CDS:1</fullName>
    </submittedName>
</protein>
<name>A0A9N9K224_9GLOM</name>
<reference evidence="6" key="1">
    <citation type="submission" date="2021-06" db="EMBL/GenBank/DDBJ databases">
        <authorList>
            <person name="Kallberg Y."/>
            <person name="Tangrot J."/>
            <person name="Rosling A."/>
        </authorList>
    </citation>
    <scope>NUCLEOTIDE SEQUENCE</scope>
    <source>
        <strain evidence="6">IN212</strain>
    </source>
</reference>
<feature type="non-terminal residue" evidence="6">
    <location>
        <position position="1"/>
    </location>
</feature>
<dbReference type="Proteomes" id="UP000789396">
    <property type="component" value="Unassembled WGS sequence"/>
</dbReference>
<feature type="transmembrane region" description="Helical" evidence="5">
    <location>
        <begin position="154"/>
        <end position="173"/>
    </location>
</feature>
<organism evidence="6 7">
    <name type="scientific">Racocetra fulgida</name>
    <dbReference type="NCBI Taxonomy" id="60492"/>
    <lineage>
        <taxon>Eukaryota</taxon>
        <taxon>Fungi</taxon>
        <taxon>Fungi incertae sedis</taxon>
        <taxon>Mucoromycota</taxon>
        <taxon>Glomeromycotina</taxon>
        <taxon>Glomeromycetes</taxon>
        <taxon>Diversisporales</taxon>
        <taxon>Gigasporaceae</taxon>
        <taxon>Racocetra</taxon>
    </lineage>
</organism>
<sequence length="190" mass="21273">QDQKNSGSTRFKKIFDIFTPLSIFLSDFSQNNERFQTTRNKDRIPAIKATRYSLLSTAGIGVMCSFAFSGIQSVFLLYVRYKFELPLTEQGYLLNSQNLKRQGDIDDDVMAENEIIVQDEKRMNRELVFDIWAVRVGLAIDVVAYSLYAIATNGVLLFAACLGAISTISVPALKSIQTNLVPPSQMGQLL</sequence>
<evidence type="ECO:0000313" key="6">
    <source>
        <dbReference type="EMBL" id="CAG8804954.1"/>
    </source>
</evidence>
<evidence type="ECO:0000256" key="5">
    <source>
        <dbReference type="SAM" id="Phobius"/>
    </source>
</evidence>
<dbReference type="OrthoDB" id="3026777at2759"/>
<proteinExistence type="predicted"/>
<dbReference type="AlphaFoldDB" id="A0A9N9K224"/>
<dbReference type="PANTHER" id="PTHR23507">
    <property type="entry name" value="ZGC:174356"/>
    <property type="match status" value="1"/>
</dbReference>
<evidence type="ECO:0000256" key="1">
    <source>
        <dbReference type="ARBA" id="ARBA00004141"/>
    </source>
</evidence>
<keyword evidence="3 5" id="KW-1133">Transmembrane helix</keyword>
<evidence type="ECO:0000256" key="4">
    <source>
        <dbReference type="ARBA" id="ARBA00023136"/>
    </source>
</evidence>
<dbReference type="EMBL" id="CAJVPZ010076850">
    <property type="protein sequence ID" value="CAG8804954.1"/>
    <property type="molecule type" value="Genomic_DNA"/>
</dbReference>
<feature type="transmembrane region" description="Helical" evidence="5">
    <location>
        <begin position="58"/>
        <end position="79"/>
    </location>
</feature>
<dbReference type="PANTHER" id="PTHR23507:SF1">
    <property type="entry name" value="FI18259P1-RELATED"/>
    <property type="match status" value="1"/>
</dbReference>
<evidence type="ECO:0000256" key="2">
    <source>
        <dbReference type="ARBA" id="ARBA00022692"/>
    </source>
</evidence>